<gene>
    <name evidence="2" type="ORF">EUA93_02950</name>
</gene>
<dbReference type="InterPro" id="IPR046172">
    <property type="entry name" value="DUF6174"/>
</dbReference>
<protein>
    <submittedName>
        <fullName evidence="2">Uncharacterized protein</fullName>
    </submittedName>
</protein>
<accession>A0A4Q2RZI9</accession>
<keyword evidence="1" id="KW-0732">Signal</keyword>
<keyword evidence="3" id="KW-1185">Reference proteome</keyword>
<reference evidence="2 3" key="1">
    <citation type="submission" date="2019-01" db="EMBL/GenBank/DDBJ databases">
        <title>Novel species of Nocardioides.</title>
        <authorList>
            <person name="Liu Q."/>
            <person name="Xin Y.-H."/>
        </authorList>
    </citation>
    <scope>NUCLEOTIDE SEQUENCE [LARGE SCALE GENOMIC DNA]</scope>
    <source>
        <strain evidence="2 3">CGMCC 4.6882</strain>
    </source>
</reference>
<evidence type="ECO:0000256" key="1">
    <source>
        <dbReference type="SAM" id="SignalP"/>
    </source>
</evidence>
<dbReference type="AlphaFoldDB" id="A0A4Q2RZI9"/>
<comment type="caution">
    <text evidence="2">The sequence shown here is derived from an EMBL/GenBank/DDBJ whole genome shotgun (WGS) entry which is preliminary data.</text>
</comment>
<feature type="chain" id="PRO_5020736159" evidence="1">
    <location>
        <begin position="27"/>
        <end position="156"/>
    </location>
</feature>
<evidence type="ECO:0000313" key="2">
    <source>
        <dbReference type="EMBL" id="RYB93409.1"/>
    </source>
</evidence>
<dbReference type="EMBL" id="SDWT01000001">
    <property type="protein sequence ID" value="RYB93409.1"/>
    <property type="molecule type" value="Genomic_DNA"/>
</dbReference>
<dbReference type="Pfam" id="PF19671">
    <property type="entry name" value="DUF6174"/>
    <property type="match status" value="1"/>
</dbReference>
<organism evidence="2 3">
    <name type="scientific">Nocardioides oleivorans</name>
    <dbReference type="NCBI Taxonomy" id="273676"/>
    <lineage>
        <taxon>Bacteria</taxon>
        <taxon>Bacillati</taxon>
        <taxon>Actinomycetota</taxon>
        <taxon>Actinomycetes</taxon>
        <taxon>Propionibacteriales</taxon>
        <taxon>Nocardioidaceae</taxon>
        <taxon>Nocardioides</taxon>
    </lineage>
</organism>
<dbReference type="Proteomes" id="UP000294071">
    <property type="component" value="Unassembled WGS sequence"/>
</dbReference>
<dbReference type="OrthoDB" id="3784471at2"/>
<feature type="signal peptide" evidence="1">
    <location>
        <begin position="1"/>
        <end position="26"/>
    </location>
</feature>
<name>A0A4Q2RZI9_9ACTN</name>
<sequence length="156" mass="17348">MTSMKRLSLVVLLAAVVGAGAAPAYAVTDPQPVQPFVPGMNDDPALDRAWQRWQSKDIDDYVITVRLSCFCQVSEPVRTVVRDDAIVRVTQGERRVAPRRGWSVDEVFTMIRESQGTADAVDVDYTRRGVPTTITVDRIANATDDELYYTVSLSRL</sequence>
<proteinExistence type="predicted"/>
<dbReference type="RefSeq" id="WP_129398592.1">
    <property type="nucleotide sequence ID" value="NZ_SDWT01000001.1"/>
</dbReference>
<evidence type="ECO:0000313" key="3">
    <source>
        <dbReference type="Proteomes" id="UP000294071"/>
    </source>
</evidence>